<dbReference type="SMART" id="SM01038">
    <property type="entry name" value="Bgal_small_N"/>
    <property type="match status" value="1"/>
</dbReference>
<dbReference type="EC" id="3.2.1.23" evidence="3 8"/>
<evidence type="ECO:0000313" key="10">
    <source>
        <dbReference type="EMBL" id="QUI22219.1"/>
    </source>
</evidence>
<dbReference type="GO" id="GO:0005990">
    <property type="term" value="P:lactose catabolic process"/>
    <property type="evidence" value="ECO:0007669"/>
    <property type="project" value="TreeGrafter"/>
</dbReference>
<dbReference type="PROSITE" id="PS00719">
    <property type="entry name" value="GLYCOSYL_HYDROL_F2_1"/>
    <property type="match status" value="1"/>
</dbReference>
<dbReference type="GO" id="GO:0009341">
    <property type="term" value="C:beta-galactosidase complex"/>
    <property type="evidence" value="ECO:0007669"/>
    <property type="project" value="InterPro"/>
</dbReference>
<dbReference type="Pfam" id="PF02929">
    <property type="entry name" value="Bgal_small_N"/>
    <property type="match status" value="1"/>
</dbReference>
<dbReference type="InterPro" id="IPR008979">
    <property type="entry name" value="Galactose-bd-like_sf"/>
</dbReference>
<evidence type="ECO:0000256" key="4">
    <source>
        <dbReference type="ARBA" id="ARBA00013303"/>
    </source>
</evidence>
<evidence type="ECO:0000256" key="2">
    <source>
        <dbReference type="ARBA" id="ARBA00007401"/>
    </source>
</evidence>
<dbReference type="Gene3D" id="3.20.20.80">
    <property type="entry name" value="Glycosidases"/>
    <property type="match status" value="1"/>
</dbReference>
<accession>A0A8J8MII4</accession>
<dbReference type="EMBL" id="CP058649">
    <property type="protein sequence ID" value="QUI22219.1"/>
    <property type="molecule type" value="Genomic_DNA"/>
</dbReference>
<dbReference type="SUPFAM" id="SSF49785">
    <property type="entry name" value="Galactose-binding domain-like"/>
    <property type="match status" value="1"/>
</dbReference>
<dbReference type="PANTHER" id="PTHR46323">
    <property type="entry name" value="BETA-GALACTOSIDASE"/>
    <property type="match status" value="1"/>
</dbReference>
<dbReference type="Proteomes" id="UP000683246">
    <property type="component" value="Chromosome"/>
</dbReference>
<comment type="catalytic activity">
    <reaction evidence="1 8">
        <text>Hydrolysis of terminal non-reducing beta-D-galactose residues in beta-D-galactosides.</text>
        <dbReference type="EC" id="3.2.1.23"/>
    </reaction>
</comment>
<keyword evidence="11" id="KW-1185">Reference proteome</keyword>
<evidence type="ECO:0000256" key="5">
    <source>
        <dbReference type="ARBA" id="ARBA00022801"/>
    </source>
</evidence>
<dbReference type="FunFam" id="3.20.20.80:FF:000018">
    <property type="entry name" value="Beta-galactosidase"/>
    <property type="match status" value="1"/>
</dbReference>
<name>A0A8J8MII4_9FIRM</name>
<keyword evidence="5 8" id="KW-0378">Hydrolase</keyword>
<evidence type="ECO:0000313" key="11">
    <source>
        <dbReference type="Proteomes" id="UP000683246"/>
    </source>
</evidence>
<dbReference type="GO" id="GO:0004565">
    <property type="term" value="F:beta-galactosidase activity"/>
    <property type="evidence" value="ECO:0007669"/>
    <property type="project" value="UniProtKB-EC"/>
</dbReference>
<dbReference type="SUPFAM" id="SSF49303">
    <property type="entry name" value="beta-Galactosidase/glucuronidase domain"/>
    <property type="match status" value="2"/>
</dbReference>
<dbReference type="SUPFAM" id="SSF51445">
    <property type="entry name" value="(Trans)glycosidases"/>
    <property type="match status" value="1"/>
</dbReference>
<dbReference type="GO" id="GO:0030246">
    <property type="term" value="F:carbohydrate binding"/>
    <property type="evidence" value="ECO:0007669"/>
    <property type="project" value="InterPro"/>
</dbReference>
<dbReference type="InterPro" id="IPR006101">
    <property type="entry name" value="Glyco_hydro_2"/>
</dbReference>
<gene>
    <name evidence="10" type="ORF">HZI73_07885</name>
</gene>
<dbReference type="PANTHER" id="PTHR46323:SF2">
    <property type="entry name" value="BETA-GALACTOSIDASE"/>
    <property type="match status" value="1"/>
</dbReference>
<dbReference type="Pfam" id="PF02836">
    <property type="entry name" value="Glyco_hydro_2_C"/>
    <property type="match status" value="1"/>
</dbReference>
<dbReference type="InterPro" id="IPR050347">
    <property type="entry name" value="Bact_Beta-galactosidase"/>
</dbReference>
<dbReference type="InterPro" id="IPR014718">
    <property type="entry name" value="GH-type_carb-bd"/>
</dbReference>
<dbReference type="Gene3D" id="2.70.98.10">
    <property type="match status" value="1"/>
</dbReference>
<dbReference type="Pfam" id="PF16353">
    <property type="entry name" value="LacZ_4"/>
    <property type="match status" value="1"/>
</dbReference>
<dbReference type="InterPro" id="IPR004199">
    <property type="entry name" value="B-gal_small/dom_5"/>
</dbReference>
<dbReference type="Pfam" id="PF02837">
    <property type="entry name" value="Glyco_hydro_2_N"/>
    <property type="match status" value="1"/>
</dbReference>
<dbReference type="InterPro" id="IPR017853">
    <property type="entry name" value="GH"/>
</dbReference>
<keyword evidence="6 8" id="KW-0326">Glycosidase</keyword>
<protein>
    <recommendedName>
        <fullName evidence="4 8">Beta-galactosidase</fullName>
        <ecNumber evidence="3 8">3.2.1.23</ecNumber>
    </recommendedName>
    <alternativeName>
        <fullName evidence="7 8">Lactase</fullName>
    </alternativeName>
</protein>
<dbReference type="SUPFAM" id="SSF74650">
    <property type="entry name" value="Galactose mutarotase-like"/>
    <property type="match status" value="1"/>
</dbReference>
<dbReference type="InterPro" id="IPR011013">
    <property type="entry name" value="Gal_mutarotase_sf_dom"/>
</dbReference>
<dbReference type="RefSeq" id="WP_212697702.1">
    <property type="nucleotide sequence ID" value="NZ_CP058649.1"/>
</dbReference>
<dbReference type="PRINTS" id="PR00132">
    <property type="entry name" value="GLHYDRLASE2"/>
</dbReference>
<dbReference type="InterPro" id="IPR023232">
    <property type="entry name" value="Glyco_hydro_2_AS"/>
</dbReference>
<dbReference type="CDD" id="cd13121">
    <property type="entry name" value="BF2867_like_C"/>
    <property type="match status" value="1"/>
</dbReference>
<evidence type="ECO:0000256" key="8">
    <source>
        <dbReference type="RuleBase" id="RU361154"/>
    </source>
</evidence>
<dbReference type="InterPro" id="IPR013783">
    <property type="entry name" value="Ig-like_fold"/>
</dbReference>
<dbReference type="Gene3D" id="2.60.40.10">
    <property type="entry name" value="Immunoglobulins"/>
    <property type="match status" value="2"/>
</dbReference>
<dbReference type="InterPro" id="IPR006103">
    <property type="entry name" value="Glyco_hydro_2_cat"/>
</dbReference>
<dbReference type="Gene3D" id="2.60.120.260">
    <property type="entry name" value="Galactose-binding domain-like"/>
    <property type="match status" value="1"/>
</dbReference>
<dbReference type="Pfam" id="PF00703">
    <property type="entry name" value="Glyco_hydro_2"/>
    <property type="match status" value="1"/>
</dbReference>
<dbReference type="InterPro" id="IPR036156">
    <property type="entry name" value="Beta-gal/glucu_dom_sf"/>
</dbReference>
<dbReference type="PROSITE" id="PS00608">
    <property type="entry name" value="GLYCOSYL_HYDROL_F2_2"/>
    <property type="match status" value="1"/>
</dbReference>
<proteinExistence type="inferred from homology"/>
<evidence type="ECO:0000256" key="7">
    <source>
        <dbReference type="ARBA" id="ARBA00032230"/>
    </source>
</evidence>
<reference evidence="10" key="1">
    <citation type="submission" date="2020-07" db="EMBL/GenBank/DDBJ databases">
        <title>Vallitalea pronyensis genome.</title>
        <authorList>
            <person name="Postec A."/>
        </authorList>
    </citation>
    <scope>NUCLEOTIDE SEQUENCE</scope>
    <source>
        <strain evidence="10">FatNI3</strain>
    </source>
</reference>
<sequence>MMERKYYNELDTIGVNTLPPRSTWMPYHDDQSAMAMDREASKWYQSLNGLWCFRFYKHPAYVPDEVIDTTYDHNAWDTIPVPSCWQMHGYDKPVYSNVKYAIPVEPPYIPSDNPVGCYRTTFDIASSWKTRRTVLHFGGVCAAFTVYLNGKEIGYSEGSHMPSEFDITDVIKRTDNCLVVKVYKWSTSTYLEDQDFWRLNGIFREVYLYSTAHDYTLDVYSRASLTDDYQDGLLELDMDVITANAGLTYSAVLYDQAEKKIVTLTGTFKHGKGTAKTVIKAPHKWTAETPYLYTLILTLEDKQQVIEISSYHVGFRKVDIQDAKLLINGQAVILKGVNRHDMHPERGYAVTREDMLRDVILMKKHHINMVRTSHYPNDPYFYACCDVYGLYVMDEADLEMHGFIQLEHLSFNGKEQAVALNDDKQWEALFIDRAKKMVERDKNYPSIISWSLGNESGFGANHVKMAEWIRTRDHSRFIHYESAGEVEGVVDVESYMYPSVEQVIEKAKQTHHKRPFFVCEFMHAMGNSMGNPREYWDVIHDDNRLVGGCIWEWADHGIHTTNDKGEAYYAYGGDFGDEPNDLKFCIDGAVFPDRTPHTGLIELKEVIAPVQVKGFNQDTLEVFLENRYDFTDLSHVILDYDLLEEGMKIHCGSVELPKIEPHGKGSCTLPKNILSLIQNKSEYHINLYVNHKNPEGWEKEAGPICSYQVALTDRVSHEAQSYTRIIEPLKVIDEKSCVTVIGTDFRITFDKAYGTLSKYVYKDKSLMHEGPVENLWRAATDNDERGWFLREDCVAGTWRSAGLDKLWRRVHAVHWDNTKEGFVFTVHTQLGKPSMYPAYGTTCTYNVTDGGKVSIRVHYMPKAVMDCLPRLGMTFQMPKGFEQVKWYGRGPHENYVDRKESALVGRYEGTVDDLFVNYVIPQENGNKTDTRWLTITNDEGVGLRVASHHLFEHSVHHYTADDLYQAKHTYDLKKREETIVNIDYGQCGIGNGSCGPRTRVLEKYMLKAVPCQLEFYIIPIGS</sequence>
<feature type="domain" description="Beta galactosidase small chain/" evidence="9">
    <location>
        <begin position="739"/>
        <end position="1018"/>
    </location>
</feature>
<evidence type="ECO:0000256" key="1">
    <source>
        <dbReference type="ARBA" id="ARBA00001412"/>
    </source>
</evidence>
<dbReference type="AlphaFoldDB" id="A0A8J8MII4"/>
<dbReference type="InterPro" id="IPR032312">
    <property type="entry name" value="LacZ_4"/>
</dbReference>
<dbReference type="KEGG" id="vpy:HZI73_07885"/>
<dbReference type="InterPro" id="IPR006104">
    <property type="entry name" value="Glyco_hydro_2_N"/>
</dbReference>
<comment type="similarity">
    <text evidence="2 8">Belongs to the glycosyl hydrolase 2 family.</text>
</comment>
<evidence type="ECO:0000259" key="9">
    <source>
        <dbReference type="SMART" id="SM01038"/>
    </source>
</evidence>
<evidence type="ECO:0000256" key="6">
    <source>
        <dbReference type="ARBA" id="ARBA00023295"/>
    </source>
</evidence>
<evidence type="ECO:0000256" key="3">
    <source>
        <dbReference type="ARBA" id="ARBA00012756"/>
    </source>
</evidence>
<dbReference type="InterPro" id="IPR023230">
    <property type="entry name" value="Glyco_hydro_2_CS"/>
</dbReference>
<dbReference type="InterPro" id="IPR006102">
    <property type="entry name" value="Ig-like_GH2"/>
</dbReference>
<organism evidence="10 11">
    <name type="scientific">Vallitalea pronyensis</name>
    <dbReference type="NCBI Taxonomy" id="1348613"/>
    <lineage>
        <taxon>Bacteria</taxon>
        <taxon>Bacillati</taxon>
        <taxon>Bacillota</taxon>
        <taxon>Clostridia</taxon>
        <taxon>Lachnospirales</taxon>
        <taxon>Vallitaleaceae</taxon>
        <taxon>Vallitalea</taxon>
    </lineage>
</organism>